<feature type="compositionally biased region" description="Polar residues" evidence="1">
    <location>
        <begin position="46"/>
        <end position="55"/>
    </location>
</feature>
<reference evidence="2 3" key="1">
    <citation type="submission" date="2014-02" db="EMBL/GenBank/DDBJ databases">
        <title>The genome sequence of Colletotrichum fioriniae PJ7.</title>
        <authorList>
            <person name="Baroncelli R."/>
            <person name="Thon M.R."/>
        </authorList>
    </citation>
    <scope>NUCLEOTIDE SEQUENCE [LARGE SCALE GENOMIC DNA]</scope>
    <source>
        <strain evidence="2 3">PJ7</strain>
    </source>
</reference>
<dbReference type="HOGENOM" id="CLU_792286_0_0_1"/>
<protein>
    <submittedName>
        <fullName evidence="2">Uncharacterized protein</fullName>
    </submittedName>
</protein>
<keyword evidence="3" id="KW-1185">Reference proteome</keyword>
<organism evidence="2 3">
    <name type="scientific">Colletotrichum fioriniae PJ7</name>
    <dbReference type="NCBI Taxonomy" id="1445577"/>
    <lineage>
        <taxon>Eukaryota</taxon>
        <taxon>Fungi</taxon>
        <taxon>Dikarya</taxon>
        <taxon>Ascomycota</taxon>
        <taxon>Pezizomycotina</taxon>
        <taxon>Sordariomycetes</taxon>
        <taxon>Hypocreomycetidae</taxon>
        <taxon>Glomerellales</taxon>
        <taxon>Glomerellaceae</taxon>
        <taxon>Colletotrichum</taxon>
        <taxon>Colletotrichum acutatum species complex</taxon>
    </lineage>
</organism>
<dbReference type="AlphaFoldDB" id="A0A010QGW4"/>
<feature type="region of interest" description="Disordered" evidence="1">
    <location>
        <begin position="40"/>
        <end position="78"/>
    </location>
</feature>
<evidence type="ECO:0000256" key="1">
    <source>
        <dbReference type="SAM" id="MobiDB-lite"/>
    </source>
</evidence>
<dbReference type="KEGG" id="cfj:CFIO01_08669"/>
<accession>A0A010QGW4</accession>
<proteinExistence type="predicted"/>
<evidence type="ECO:0000313" key="2">
    <source>
        <dbReference type="EMBL" id="EXF79192.1"/>
    </source>
</evidence>
<dbReference type="OrthoDB" id="4845882at2759"/>
<feature type="compositionally biased region" description="Basic and acidic residues" evidence="1">
    <location>
        <begin position="63"/>
        <end position="76"/>
    </location>
</feature>
<dbReference type="eggNOG" id="ENOG502T4RQ">
    <property type="taxonomic scope" value="Eukaryota"/>
</dbReference>
<dbReference type="Proteomes" id="UP000020467">
    <property type="component" value="Unassembled WGS sequence"/>
</dbReference>
<name>A0A010QGW4_9PEZI</name>
<evidence type="ECO:0000313" key="3">
    <source>
        <dbReference type="Proteomes" id="UP000020467"/>
    </source>
</evidence>
<feature type="region of interest" description="Disordered" evidence="1">
    <location>
        <begin position="1"/>
        <end position="21"/>
    </location>
</feature>
<comment type="caution">
    <text evidence="2">The sequence shown here is derived from an EMBL/GenBank/DDBJ whole genome shotgun (WGS) entry which is preliminary data.</text>
</comment>
<sequence length="360" mass="40530">MSRQVISKPTMGPSRRTRAHSQTLINSAGAAAAVSKMTGTAMPNIKGSNTSTTEPQAKKGKKGDKAKQVAKGEKVQKPKPRFNTFHPFPCLPNEIKAMILCEYIDFEPAIIYARCKANKNVPGLIDVNTGRDGKWTKYKYIAGLAKEIPDFKAYVERQIGVSFKDLSYRPKEGVRKGKDLLVLVFDDKRSRHLDWYSASQRKLNREQFIPGIEDIGVMYDPSRLRGLCEGSSLSGPYPVASYDLSMLVTNLRDIKNFYLLVKLRGGSQTEQKKWIKKRLGIANRCNNNLVVFEDKQRTWVEITRNTARHRAYSSLLTDACKLLKHTEQFYLSVGTSLGGPPNVQFRILVASHFLDKKLGI</sequence>
<gene>
    <name evidence="2" type="ORF">CFIO01_08669</name>
</gene>
<dbReference type="EMBL" id="JARH01000564">
    <property type="protein sequence ID" value="EXF79192.1"/>
    <property type="molecule type" value="Genomic_DNA"/>
</dbReference>